<reference evidence="2" key="1">
    <citation type="submission" date="2017-06" db="EMBL/GenBank/DDBJ databases">
        <authorList>
            <person name="Cremers G."/>
        </authorList>
    </citation>
    <scope>NUCLEOTIDE SEQUENCE [LARGE SCALE GENOMIC DNA]</scope>
</reference>
<organism evidence="1 2">
    <name type="scientific">Candidatus Methanoperedens nitratireducens</name>
    <dbReference type="NCBI Taxonomy" id="1392998"/>
    <lineage>
        <taxon>Archaea</taxon>
        <taxon>Methanobacteriati</taxon>
        <taxon>Methanobacteriota</taxon>
        <taxon>Stenosarchaea group</taxon>
        <taxon>Methanomicrobia</taxon>
        <taxon>Methanosarcinales</taxon>
        <taxon>ANME-2 cluster</taxon>
        <taxon>Candidatus Methanoperedentaceae</taxon>
        <taxon>Candidatus Methanoperedens</taxon>
    </lineage>
</organism>
<dbReference type="InterPro" id="IPR017211">
    <property type="entry name" value="UCP037465_Znf"/>
</dbReference>
<evidence type="ECO:0000313" key="2">
    <source>
        <dbReference type="Proteomes" id="UP000218615"/>
    </source>
</evidence>
<dbReference type="OrthoDB" id="144466at2157"/>
<sequence length="70" mass="8022">MKCYLCAKMGKDVDAVAACIVCGMGVCMEHSIYEPTPVWKGDYPVRLEKDIENMRRILCQPCHEALKENW</sequence>
<dbReference type="AlphaFoldDB" id="A0A284VN58"/>
<accession>A0A284VN58</accession>
<dbReference type="EMBL" id="FZMP01000113">
    <property type="protein sequence ID" value="SNQ60725.1"/>
    <property type="molecule type" value="Genomic_DNA"/>
</dbReference>
<dbReference type="PIRSF" id="PIRSF037465">
    <property type="entry name" value="UCP037465_Znf"/>
    <property type="match status" value="1"/>
</dbReference>
<dbReference type="Proteomes" id="UP000218615">
    <property type="component" value="Unassembled WGS sequence"/>
</dbReference>
<name>A0A284VN58_9EURY</name>
<dbReference type="Pfam" id="PF09947">
    <property type="entry name" value="DUF2180"/>
    <property type="match status" value="1"/>
</dbReference>
<gene>
    <name evidence="1" type="ORF">MNV_200012</name>
</gene>
<evidence type="ECO:0008006" key="3">
    <source>
        <dbReference type="Google" id="ProtNLM"/>
    </source>
</evidence>
<dbReference type="STRING" id="1392998.ANME2D_00876"/>
<evidence type="ECO:0000313" key="1">
    <source>
        <dbReference type="EMBL" id="SNQ60725.1"/>
    </source>
</evidence>
<keyword evidence="2" id="KW-1185">Reference proteome</keyword>
<proteinExistence type="predicted"/>
<protein>
    <recommendedName>
        <fullName evidence="3">Zinc finger protein</fullName>
    </recommendedName>
</protein>